<gene>
    <name evidence="2" type="ORF">GCM10009613_55070</name>
</gene>
<name>A0ABN1Y6P6_9PSEU</name>
<reference evidence="2 3" key="1">
    <citation type="journal article" date="2019" name="Int. J. Syst. Evol. Microbiol.">
        <title>The Global Catalogue of Microorganisms (GCM) 10K type strain sequencing project: providing services to taxonomists for standard genome sequencing and annotation.</title>
        <authorList>
            <consortium name="The Broad Institute Genomics Platform"/>
            <consortium name="The Broad Institute Genome Sequencing Center for Infectious Disease"/>
            <person name="Wu L."/>
            <person name="Ma J."/>
        </authorList>
    </citation>
    <scope>NUCLEOTIDE SEQUENCE [LARGE SCALE GENOMIC DNA]</scope>
    <source>
        <strain evidence="2 3">JCM 11896</strain>
    </source>
</reference>
<dbReference type="RefSeq" id="WP_344027739.1">
    <property type="nucleotide sequence ID" value="NZ_BAAAJK010000048.1"/>
</dbReference>
<proteinExistence type="predicted"/>
<dbReference type="EMBL" id="BAAAJK010000048">
    <property type="protein sequence ID" value="GAA1399459.1"/>
    <property type="molecule type" value="Genomic_DNA"/>
</dbReference>
<dbReference type="Proteomes" id="UP001501414">
    <property type="component" value="Unassembled WGS sequence"/>
</dbReference>
<feature type="region of interest" description="Disordered" evidence="1">
    <location>
        <begin position="94"/>
        <end position="172"/>
    </location>
</feature>
<keyword evidence="3" id="KW-1185">Reference proteome</keyword>
<evidence type="ECO:0000256" key="1">
    <source>
        <dbReference type="SAM" id="MobiDB-lite"/>
    </source>
</evidence>
<accession>A0ABN1Y6P6</accession>
<sequence length="172" mass="19606">MTDARYPERWLNDRRILRLSDPAHRLFVLALAWSVSNRTDGALQLDDLRLIPGVDHTGTAELVEAGLWLTGPHGWQITDFAITQTTAAQLAGLEHKRAVDRDRQARHRQRRRADPQHVTRDTTRDVTRDEQREESRDGTRDTEDRPEPGQAGQEAGTNAATRDHLWAVGYDQ</sequence>
<feature type="compositionally biased region" description="Basic and acidic residues" evidence="1">
    <location>
        <begin position="112"/>
        <end position="147"/>
    </location>
</feature>
<feature type="compositionally biased region" description="Basic and acidic residues" evidence="1">
    <location>
        <begin position="94"/>
        <end position="103"/>
    </location>
</feature>
<evidence type="ECO:0000313" key="2">
    <source>
        <dbReference type="EMBL" id="GAA1399459.1"/>
    </source>
</evidence>
<organism evidence="2 3">
    <name type="scientific">Pseudonocardia kongjuensis</name>
    <dbReference type="NCBI Taxonomy" id="102227"/>
    <lineage>
        <taxon>Bacteria</taxon>
        <taxon>Bacillati</taxon>
        <taxon>Actinomycetota</taxon>
        <taxon>Actinomycetes</taxon>
        <taxon>Pseudonocardiales</taxon>
        <taxon>Pseudonocardiaceae</taxon>
        <taxon>Pseudonocardia</taxon>
    </lineage>
</organism>
<evidence type="ECO:0000313" key="3">
    <source>
        <dbReference type="Proteomes" id="UP001501414"/>
    </source>
</evidence>
<comment type="caution">
    <text evidence="2">The sequence shown here is derived from an EMBL/GenBank/DDBJ whole genome shotgun (WGS) entry which is preliminary data.</text>
</comment>
<protein>
    <submittedName>
        <fullName evidence="2">Uncharacterized protein</fullName>
    </submittedName>
</protein>